<dbReference type="SMART" id="SM00595">
    <property type="entry name" value="MADF"/>
    <property type="match status" value="1"/>
</dbReference>
<dbReference type="EMBL" id="JBBCAQ010000037">
    <property type="protein sequence ID" value="KAK7573586.1"/>
    <property type="molecule type" value="Genomic_DNA"/>
</dbReference>
<accession>A0AAN9TIP4</accession>
<evidence type="ECO:0000259" key="2">
    <source>
        <dbReference type="PROSITE" id="PS51029"/>
    </source>
</evidence>
<feature type="domain" description="MADF" evidence="2">
    <location>
        <begin position="10"/>
        <end position="99"/>
    </location>
</feature>
<gene>
    <name evidence="3" type="ORF">V9T40_010777</name>
</gene>
<reference evidence="3 4" key="1">
    <citation type="submission" date="2024-03" db="EMBL/GenBank/DDBJ databases">
        <title>Adaptation during the transition from Ophiocordyceps entomopathogen to insect associate is accompanied by gene loss and intensified selection.</title>
        <authorList>
            <person name="Ward C.M."/>
            <person name="Onetto C.A."/>
            <person name="Borneman A.R."/>
        </authorList>
    </citation>
    <scope>NUCLEOTIDE SEQUENCE [LARGE SCALE GENOMIC DNA]</scope>
    <source>
        <strain evidence="3">AWRI1</strain>
        <tissue evidence="3">Single Adult Female</tissue>
    </source>
</reference>
<dbReference type="GO" id="GO:0005667">
    <property type="term" value="C:transcription regulator complex"/>
    <property type="evidence" value="ECO:0007669"/>
    <property type="project" value="TreeGrafter"/>
</dbReference>
<dbReference type="InterPro" id="IPR006578">
    <property type="entry name" value="MADF-dom"/>
</dbReference>
<dbReference type="GO" id="GO:0005634">
    <property type="term" value="C:nucleus"/>
    <property type="evidence" value="ECO:0007669"/>
    <property type="project" value="TreeGrafter"/>
</dbReference>
<dbReference type="PROSITE" id="PS51029">
    <property type="entry name" value="MADF"/>
    <property type="match status" value="1"/>
</dbReference>
<evidence type="ECO:0000256" key="1">
    <source>
        <dbReference type="SAM" id="MobiDB-lite"/>
    </source>
</evidence>
<dbReference type="PANTHER" id="PTHR12243">
    <property type="entry name" value="MADF DOMAIN TRANSCRIPTION FACTOR"/>
    <property type="match status" value="1"/>
</dbReference>
<proteinExistence type="predicted"/>
<feature type="compositionally biased region" description="Polar residues" evidence="1">
    <location>
        <begin position="241"/>
        <end position="252"/>
    </location>
</feature>
<keyword evidence="4" id="KW-1185">Reference proteome</keyword>
<dbReference type="AlphaFoldDB" id="A0AAN9TIP4"/>
<dbReference type="InterPro" id="IPR039353">
    <property type="entry name" value="TF_Adf1"/>
</dbReference>
<organism evidence="3 4">
    <name type="scientific">Parthenolecanium corni</name>
    <dbReference type="NCBI Taxonomy" id="536013"/>
    <lineage>
        <taxon>Eukaryota</taxon>
        <taxon>Metazoa</taxon>
        <taxon>Ecdysozoa</taxon>
        <taxon>Arthropoda</taxon>
        <taxon>Hexapoda</taxon>
        <taxon>Insecta</taxon>
        <taxon>Pterygota</taxon>
        <taxon>Neoptera</taxon>
        <taxon>Paraneoptera</taxon>
        <taxon>Hemiptera</taxon>
        <taxon>Sternorrhyncha</taxon>
        <taxon>Coccoidea</taxon>
        <taxon>Coccidae</taxon>
        <taxon>Parthenolecanium</taxon>
    </lineage>
</organism>
<evidence type="ECO:0000313" key="3">
    <source>
        <dbReference type="EMBL" id="KAK7573586.1"/>
    </source>
</evidence>
<dbReference type="Proteomes" id="UP001367676">
    <property type="component" value="Unassembled WGS sequence"/>
</dbReference>
<sequence>MSEHADVVAKIINCVKQYPALYDTTHEDYNRYHKKIQIWNNIAAEVNYSDGKVAQTKWRNIRDSYVKHLKSLQTKEPAYKKYRNWQWVEQMSFLRKFLGGNRHKSSKHDNQGTSLIDVVESVYSETSSFVENDNLEISVPSTPLPSKADLGSPSWFEQQMNDNQPTYDCDSFYSQSKEFSIECKGIEPSLDATDLLFLSYSKTLKTLSRKRQIFVKMKISDIMGQAELDEENEKGKESNHVDSSGNDDAKPSQSKKMKCLPSSFL</sequence>
<dbReference type="Pfam" id="PF10545">
    <property type="entry name" value="MADF_DNA_bdg"/>
    <property type="match status" value="1"/>
</dbReference>
<feature type="region of interest" description="Disordered" evidence="1">
    <location>
        <begin position="227"/>
        <end position="265"/>
    </location>
</feature>
<protein>
    <recommendedName>
        <fullName evidence="2">MADF domain-containing protein</fullName>
    </recommendedName>
</protein>
<dbReference type="GO" id="GO:0006357">
    <property type="term" value="P:regulation of transcription by RNA polymerase II"/>
    <property type="evidence" value="ECO:0007669"/>
    <property type="project" value="TreeGrafter"/>
</dbReference>
<name>A0AAN9TIP4_9HEMI</name>
<evidence type="ECO:0000313" key="4">
    <source>
        <dbReference type="Proteomes" id="UP001367676"/>
    </source>
</evidence>
<comment type="caution">
    <text evidence="3">The sequence shown here is derived from an EMBL/GenBank/DDBJ whole genome shotgun (WGS) entry which is preliminary data.</text>
</comment>
<dbReference type="PANTHER" id="PTHR12243:SF67">
    <property type="entry name" value="COREPRESSOR OF PANGOLIN, ISOFORM A-RELATED"/>
    <property type="match status" value="1"/>
</dbReference>